<evidence type="ECO:0000313" key="2">
    <source>
        <dbReference type="EMBL" id="QDQ27695.1"/>
    </source>
</evidence>
<accession>A0A516SHT8</accession>
<keyword evidence="1" id="KW-0732">Signal</keyword>
<dbReference type="OrthoDB" id="9155435at2"/>
<keyword evidence="3" id="KW-1185">Reference proteome</keyword>
<name>A0A516SHT8_9NEIS</name>
<feature type="chain" id="PRO_5028340543" evidence="1">
    <location>
        <begin position="21"/>
        <end position="281"/>
    </location>
</feature>
<reference evidence="3" key="1">
    <citation type="submission" date="2019-07" db="EMBL/GenBank/DDBJ databases">
        <title>Chitinimonas sp. nov., isolated from Ny-Alesund, arctica soil.</title>
        <authorList>
            <person name="Xu Q."/>
            <person name="Peng F."/>
        </authorList>
    </citation>
    <scope>NUCLEOTIDE SEQUENCE [LARGE SCALE GENOMIC DNA]</scope>
    <source>
        <strain evidence="3">R3-44</strain>
    </source>
</reference>
<dbReference type="EMBL" id="CP041730">
    <property type="protein sequence ID" value="QDQ27695.1"/>
    <property type="molecule type" value="Genomic_DNA"/>
</dbReference>
<dbReference type="RefSeq" id="WP_144279083.1">
    <property type="nucleotide sequence ID" value="NZ_CP041730.1"/>
</dbReference>
<evidence type="ECO:0000256" key="1">
    <source>
        <dbReference type="SAM" id="SignalP"/>
    </source>
</evidence>
<protein>
    <submittedName>
        <fullName evidence="2">Uncharacterized protein</fullName>
    </submittedName>
</protein>
<feature type="signal peptide" evidence="1">
    <location>
        <begin position="1"/>
        <end position="20"/>
    </location>
</feature>
<gene>
    <name evidence="2" type="ORF">FNU76_15800</name>
</gene>
<dbReference type="KEGG" id="cari:FNU76_15800"/>
<organism evidence="2 3">
    <name type="scientific">Chitinimonas arctica</name>
    <dbReference type="NCBI Taxonomy" id="2594795"/>
    <lineage>
        <taxon>Bacteria</taxon>
        <taxon>Pseudomonadati</taxon>
        <taxon>Pseudomonadota</taxon>
        <taxon>Betaproteobacteria</taxon>
        <taxon>Neisseriales</taxon>
        <taxon>Chitinibacteraceae</taxon>
        <taxon>Chitinimonas</taxon>
    </lineage>
</organism>
<proteinExistence type="predicted"/>
<dbReference type="Proteomes" id="UP000317550">
    <property type="component" value="Chromosome"/>
</dbReference>
<dbReference type="AlphaFoldDB" id="A0A516SHT8"/>
<sequence length="281" mass="30463">MYQKSLLAGLLGLAMLAAHATDVAGAKLATLQQTDIKGYAVKTSSDLALAYRNAANLGEFKEVALQRPEQGGYFYAAMTQVICNNEWLAQAPAQFEASSKNAEISKRRNASLVRIRALCQGFPAGAATDPLATISKGITLGDPLALGFKGVEKDKSVDIAATLKLQIAAQDPELLRSLEYFLIRNTFDSVYFDRQWLSGEEAKNVLIAASLVPCEFGASCKLDADPILMLNCAQFKRCPENLEVSAAWAIGADRLKLALIIRDRMVQAIRSKDSSLFIPNT</sequence>
<evidence type="ECO:0000313" key="3">
    <source>
        <dbReference type="Proteomes" id="UP000317550"/>
    </source>
</evidence>